<dbReference type="InterPro" id="IPR050595">
    <property type="entry name" value="Bact_response_regulator"/>
</dbReference>
<dbReference type="PROSITE" id="PS50110">
    <property type="entry name" value="RESPONSE_REGULATORY"/>
    <property type="match status" value="1"/>
</dbReference>
<dbReference type="Proteomes" id="UP000070344">
    <property type="component" value="Unassembled WGS sequence"/>
</dbReference>
<dbReference type="Pfam" id="PF13188">
    <property type="entry name" value="PAS_8"/>
    <property type="match status" value="1"/>
</dbReference>
<evidence type="ECO:0000313" key="6">
    <source>
        <dbReference type="Proteomes" id="UP000070344"/>
    </source>
</evidence>
<dbReference type="InterPro" id="IPR000014">
    <property type="entry name" value="PAS"/>
</dbReference>
<evidence type="ECO:0000259" key="4">
    <source>
        <dbReference type="PROSITE" id="PS50112"/>
    </source>
</evidence>
<dbReference type="InterPro" id="IPR035965">
    <property type="entry name" value="PAS-like_dom_sf"/>
</dbReference>
<keyword evidence="6" id="KW-1185">Reference proteome</keyword>
<gene>
    <name evidence="5" type="ORF">AKJ41_05010</name>
</gene>
<evidence type="ECO:0008006" key="7">
    <source>
        <dbReference type="Google" id="ProtNLM"/>
    </source>
</evidence>
<dbReference type="SMART" id="SM00448">
    <property type="entry name" value="REC"/>
    <property type="match status" value="1"/>
</dbReference>
<dbReference type="SUPFAM" id="SSF55785">
    <property type="entry name" value="PYP-like sensor domain (PAS domain)"/>
    <property type="match status" value="2"/>
</dbReference>
<feature type="domain" description="PAS" evidence="4">
    <location>
        <begin position="260"/>
        <end position="301"/>
    </location>
</feature>
<dbReference type="SUPFAM" id="SSF52172">
    <property type="entry name" value="CheY-like"/>
    <property type="match status" value="1"/>
</dbReference>
<dbReference type="Gene3D" id="3.30.450.20">
    <property type="entry name" value="PAS domain"/>
    <property type="match status" value="2"/>
</dbReference>
<dbReference type="Pfam" id="PF00072">
    <property type="entry name" value="Response_reg"/>
    <property type="match status" value="1"/>
</dbReference>
<dbReference type="PANTHER" id="PTHR44591">
    <property type="entry name" value="STRESS RESPONSE REGULATOR PROTEIN 1"/>
    <property type="match status" value="1"/>
</dbReference>
<organism evidence="5 6">
    <name type="scientific">candidate division MSBL1 archaeon SCGC-AAA259O05</name>
    <dbReference type="NCBI Taxonomy" id="1698271"/>
    <lineage>
        <taxon>Archaea</taxon>
        <taxon>Methanobacteriati</taxon>
        <taxon>Methanobacteriota</taxon>
        <taxon>candidate division MSBL1</taxon>
    </lineage>
</organism>
<dbReference type="CDD" id="cd00156">
    <property type="entry name" value="REC"/>
    <property type="match status" value="1"/>
</dbReference>
<comment type="caution">
    <text evidence="5">The sequence shown here is derived from an EMBL/GenBank/DDBJ whole genome shotgun (WGS) entry which is preliminary data.</text>
</comment>
<feature type="domain" description="PAS" evidence="4">
    <location>
        <begin position="131"/>
        <end position="192"/>
    </location>
</feature>
<evidence type="ECO:0000256" key="1">
    <source>
        <dbReference type="ARBA" id="ARBA00022553"/>
    </source>
</evidence>
<dbReference type="Pfam" id="PF13426">
    <property type="entry name" value="PAS_9"/>
    <property type="match status" value="1"/>
</dbReference>
<dbReference type="PROSITE" id="PS50112">
    <property type="entry name" value="PAS"/>
    <property type="match status" value="2"/>
</dbReference>
<dbReference type="InterPro" id="IPR001789">
    <property type="entry name" value="Sig_transdc_resp-reg_receiver"/>
</dbReference>
<protein>
    <recommendedName>
        <fullName evidence="7">Histidine kinase</fullName>
    </recommendedName>
</protein>
<dbReference type="AlphaFoldDB" id="A0A133UZU4"/>
<dbReference type="EMBL" id="LHXV01000073">
    <property type="protein sequence ID" value="KXA99692.1"/>
    <property type="molecule type" value="Genomic_DNA"/>
</dbReference>
<dbReference type="Gene3D" id="3.40.50.2300">
    <property type="match status" value="1"/>
</dbReference>
<feature type="domain" description="Response regulatory" evidence="3">
    <location>
        <begin position="2"/>
        <end position="119"/>
    </location>
</feature>
<proteinExistence type="predicted"/>
<name>A0A133UZU4_9EURY</name>
<evidence type="ECO:0000259" key="3">
    <source>
        <dbReference type="PROSITE" id="PS50110"/>
    </source>
</evidence>
<sequence>MKILFVDDEPAILEQGKIFLQRENDRLEVETATSPQKALEMLNNSEYEAIVSDYQMPEMNGLEFLEKIRQKMDSDIPFIVFTGKGREEVAMEALNLGADRYLRKGGSPKSQYSILAETIVHEIRHRQMEERLELTNYSLENAEVGALWISPEGRIKYANDWICQKLGYDNEEMMEKTVSDIDPNYPDERPEIWKDIKKKGRKTFESEHRTKSGETFPVEITSHYLERNGKEYEFAFIHDITELKEKERKRRKAEESLKASERRFREFFESLPVMGFMISKDGKVKEVNERFCDNSGYETHL</sequence>
<dbReference type="CDD" id="cd00130">
    <property type="entry name" value="PAS"/>
    <property type="match status" value="1"/>
</dbReference>
<accession>A0A133UZU4</accession>
<dbReference type="NCBIfam" id="TIGR00229">
    <property type="entry name" value="sensory_box"/>
    <property type="match status" value="2"/>
</dbReference>
<dbReference type="PANTHER" id="PTHR44591:SF19">
    <property type="entry name" value="TWO-COMPONENT RESPONSE REGULATOR-RELATED"/>
    <property type="match status" value="1"/>
</dbReference>
<dbReference type="InterPro" id="IPR011006">
    <property type="entry name" value="CheY-like_superfamily"/>
</dbReference>
<feature type="modified residue" description="4-aspartylphosphate" evidence="2">
    <location>
        <position position="53"/>
    </location>
</feature>
<evidence type="ECO:0000256" key="2">
    <source>
        <dbReference type="PROSITE-ProRule" id="PRU00169"/>
    </source>
</evidence>
<dbReference type="GO" id="GO:0000160">
    <property type="term" value="P:phosphorelay signal transduction system"/>
    <property type="evidence" value="ECO:0007669"/>
    <property type="project" value="InterPro"/>
</dbReference>
<keyword evidence="1 2" id="KW-0597">Phosphoprotein</keyword>
<evidence type="ECO:0000313" key="5">
    <source>
        <dbReference type="EMBL" id="KXA99692.1"/>
    </source>
</evidence>
<reference evidence="5 6" key="1">
    <citation type="journal article" date="2016" name="Sci. Rep.">
        <title>Metabolic traits of an uncultured archaeal lineage -MSBL1- from brine pools of the Red Sea.</title>
        <authorList>
            <person name="Mwirichia R."/>
            <person name="Alam I."/>
            <person name="Rashid M."/>
            <person name="Vinu M."/>
            <person name="Ba-Alawi W."/>
            <person name="Anthony Kamau A."/>
            <person name="Kamanda Ngugi D."/>
            <person name="Goker M."/>
            <person name="Klenk H.P."/>
            <person name="Bajic V."/>
            <person name="Stingl U."/>
        </authorList>
    </citation>
    <scope>NUCLEOTIDE SEQUENCE [LARGE SCALE GENOMIC DNA]</scope>
    <source>
        <strain evidence="5">SCGC-AAA259O05</strain>
    </source>
</reference>